<comment type="caution">
    <text evidence="4">The sequence shown here is derived from an EMBL/GenBank/DDBJ whole genome shotgun (WGS) entry which is preliminary data.</text>
</comment>
<evidence type="ECO:0000259" key="2">
    <source>
        <dbReference type="Pfam" id="PF25116"/>
    </source>
</evidence>
<evidence type="ECO:0000259" key="1">
    <source>
        <dbReference type="Pfam" id="PF25115"/>
    </source>
</evidence>
<reference evidence="4" key="2">
    <citation type="submission" date="2023-05" db="EMBL/GenBank/DDBJ databases">
        <authorList>
            <consortium name="Lawrence Berkeley National Laboratory"/>
            <person name="Steindorff A."/>
            <person name="Hensen N."/>
            <person name="Bonometti L."/>
            <person name="Westerberg I."/>
            <person name="Brannstrom I.O."/>
            <person name="Guillou S."/>
            <person name="Cros-Aarteil S."/>
            <person name="Calhoun S."/>
            <person name="Haridas S."/>
            <person name="Kuo A."/>
            <person name="Mondo S."/>
            <person name="Pangilinan J."/>
            <person name="Riley R."/>
            <person name="Labutti K."/>
            <person name="Andreopoulos B."/>
            <person name="Lipzen A."/>
            <person name="Chen C."/>
            <person name="Yanf M."/>
            <person name="Daum C."/>
            <person name="Ng V."/>
            <person name="Clum A."/>
            <person name="Ohm R."/>
            <person name="Martin F."/>
            <person name="Silar P."/>
            <person name="Natvig D."/>
            <person name="Lalanne C."/>
            <person name="Gautier V."/>
            <person name="Ament-Velasquez S.L."/>
            <person name="Kruys A."/>
            <person name="Hutchinson M.I."/>
            <person name="Powell A.J."/>
            <person name="Barry K."/>
            <person name="Miller A.N."/>
            <person name="Grigoriev I.V."/>
            <person name="Debuchy R."/>
            <person name="Gladieux P."/>
            <person name="Thoren M.H."/>
            <person name="Johannesson H."/>
        </authorList>
    </citation>
    <scope>NUCLEOTIDE SEQUENCE</scope>
    <source>
        <strain evidence="4">CBS 990.96</strain>
    </source>
</reference>
<dbReference type="InterPro" id="IPR050788">
    <property type="entry name" value="Yeast_SRP1/TIP1_CWP"/>
</dbReference>
<feature type="domain" description="Agd3 deacetylase" evidence="1">
    <location>
        <begin position="266"/>
        <end position="629"/>
    </location>
</feature>
<dbReference type="Proteomes" id="UP001301958">
    <property type="component" value="Unassembled WGS sequence"/>
</dbReference>
<evidence type="ECO:0000313" key="5">
    <source>
        <dbReference type="Proteomes" id="UP001301958"/>
    </source>
</evidence>
<evidence type="ECO:0008006" key="6">
    <source>
        <dbReference type="Google" id="ProtNLM"/>
    </source>
</evidence>
<accession>A0AAN7BH92</accession>
<dbReference type="Pfam" id="PF25116">
    <property type="entry name" value="CBM87_Agd3"/>
    <property type="match status" value="1"/>
</dbReference>
<dbReference type="PANTHER" id="PTHR31002:SF34">
    <property type="entry name" value="CELL WALL PROTEIN CWP1-RELATED"/>
    <property type="match status" value="1"/>
</dbReference>
<feature type="domain" description="Agd3 C-terminal" evidence="3">
    <location>
        <begin position="633"/>
        <end position="699"/>
    </location>
</feature>
<evidence type="ECO:0000313" key="4">
    <source>
        <dbReference type="EMBL" id="KAK4223255.1"/>
    </source>
</evidence>
<protein>
    <recommendedName>
        <fullName evidence="6">Extracellular serine-rich protein</fullName>
    </recommendedName>
</protein>
<evidence type="ECO:0000259" key="3">
    <source>
        <dbReference type="Pfam" id="PF25117"/>
    </source>
</evidence>
<feature type="domain" description="Agd3 CBM87" evidence="2">
    <location>
        <begin position="36"/>
        <end position="252"/>
    </location>
</feature>
<dbReference type="InterPro" id="IPR056825">
    <property type="entry name" value="Agd3_C"/>
</dbReference>
<dbReference type="PANTHER" id="PTHR31002">
    <property type="entry name" value="SERIPAUPERIN"/>
    <property type="match status" value="1"/>
</dbReference>
<keyword evidence="5" id="KW-1185">Reference proteome</keyword>
<organism evidence="4 5">
    <name type="scientific">Podospora fimiseda</name>
    <dbReference type="NCBI Taxonomy" id="252190"/>
    <lineage>
        <taxon>Eukaryota</taxon>
        <taxon>Fungi</taxon>
        <taxon>Dikarya</taxon>
        <taxon>Ascomycota</taxon>
        <taxon>Pezizomycotina</taxon>
        <taxon>Sordariomycetes</taxon>
        <taxon>Sordariomycetidae</taxon>
        <taxon>Sordariales</taxon>
        <taxon>Podosporaceae</taxon>
        <taxon>Podospora</taxon>
    </lineage>
</organism>
<reference evidence="4" key="1">
    <citation type="journal article" date="2023" name="Mol. Phylogenet. Evol.">
        <title>Genome-scale phylogeny and comparative genomics of the fungal order Sordariales.</title>
        <authorList>
            <person name="Hensen N."/>
            <person name="Bonometti L."/>
            <person name="Westerberg I."/>
            <person name="Brannstrom I.O."/>
            <person name="Guillou S."/>
            <person name="Cros-Aarteil S."/>
            <person name="Calhoun S."/>
            <person name="Haridas S."/>
            <person name="Kuo A."/>
            <person name="Mondo S."/>
            <person name="Pangilinan J."/>
            <person name="Riley R."/>
            <person name="LaButti K."/>
            <person name="Andreopoulos B."/>
            <person name="Lipzen A."/>
            <person name="Chen C."/>
            <person name="Yan M."/>
            <person name="Daum C."/>
            <person name="Ng V."/>
            <person name="Clum A."/>
            <person name="Steindorff A."/>
            <person name="Ohm R.A."/>
            <person name="Martin F."/>
            <person name="Silar P."/>
            <person name="Natvig D.O."/>
            <person name="Lalanne C."/>
            <person name="Gautier V."/>
            <person name="Ament-Velasquez S.L."/>
            <person name="Kruys A."/>
            <person name="Hutchinson M.I."/>
            <person name="Powell A.J."/>
            <person name="Barry K."/>
            <person name="Miller A.N."/>
            <person name="Grigoriev I.V."/>
            <person name="Debuchy R."/>
            <person name="Gladieux P."/>
            <person name="Hiltunen Thoren M."/>
            <person name="Johannesson H."/>
        </authorList>
    </citation>
    <scope>NUCLEOTIDE SEQUENCE</scope>
    <source>
        <strain evidence="4">CBS 990.96</strain>
    </source>
</reference>
<dbReference type="InterPro" id="IPR056827">
    <property type="entry name" value="CBM87_Agd3"/>
</dbReference>
<name>A0AAN7BH92_9PEZI</name>
<dbReference type="AlphaFoldDB" id="A0AAN7BH92"/>
<gene>
    <name evidence="4" type="ORF">QBC38DRAFT_488045</name>
</gene>
<sequence length="701" mass="75655">MSPRAYHGTMFFYRAALVIGTLVALCTGSCNAALSVANTILIFARDAASATSATSGLQGYGIPYQVVIVPQAGITLPALTSSASVGNYGGIIVLSEVAYSYSSGWASAITPAQWTTIYNYQTTFGVRMVRLDVFPSTDLGVTTAIAGAGCCNTGVEQLISISSTSKFPSANIKTGAGVSTAGLWHYPAVITNASIAEQVATFAPDSGGTFTTTTTAAIINNFGRRKQMVWFIGFATDWSQASNFLQHAYIHWMTQGTFVGKRKVYLSTQVDDMHLITDMYRPVGATFRARVSDLNTHRTWQTNINTRLPSGSNYFIEIGHNGNGDIEAAVIKPNSAASCNPNNAVEYDTPPDTPLEFQKPLGTGTNVWPSSWTTYPWSLTCAKLDDLATWFNTNPNAFAGVSHTFTHLELNNATYSDASKEIAFNVAWLKQIGIWYGNKFSSAGLIPPAITGLHNGDAIKAWWDNGIRYVVGDNTRPVLRNPTSSFWPLITTVGGNGYAGLTIIPRWATTIYYNCDTAACTLQEWIDTSGGSGNFNNLLQDAKLVNTRYLLGLKPDPYMFHQANMRSGDVNTITVGSQTGALSLLQIWVEVITQEMVRLTNWPITTLKHDDIGKLFVNRQTLDNCSPQLTYNYANDGNSIVSVTVRANGNTCSVPVPVTIRGGATSSSGATVDTVGSESPIYWVNLSGSTRTYTLSTPITI</sequence>
<dbReference type="InterPro" id="IPR056826">
    <property type="entry name" value="Agd3_CE"/>
</dbReference>
<dbReference type="Pfam" id="PF25117">
    <property type="entry name" value="Agd3_C"/>
    <property type="match status" value="1"/>
</dbReference>
<dbReference type="Pfam" id="PF25115">
    <property type="entry name" value="Agd3_CE"/>
    <property type="match status" value="1"/>
</dbReference>
<proteinExistence type="predicted"/>
<dbReference type="EMBL" id="MU865433">
    <property type="protein sequence ID" value="KAK4223255.1"/>
    <property type="molecule type" value="Genomic_DNA"/>
</dbReference>